<evidence type="ECO:0000313" key="3">
    <source>
        <dbReference type="Proteomes" id="UP001596303"/>
    </source>
</evidence>
<accession>A0ABW1SBS1</accession>
<organism evidence="2 3">
    <name type="scientific">Ponticaulis profundi</name>
    <dbReference type="NCBI Taxonomy" id="2665222"/>
    <lineage>
        <taxon>Bacteria</taxon>
        <taxon>Pseudomonadati</taxon>
        <taxon>Pseudomonadota</taxon>
        <taxon>Alphaproteobacteria</taxon>
        <taxon>Hyphomonadales</taxon>
        <taxon>Hyphomonadaceae</taxon>
        <taxon>Ponticaulis</taxon>
    </lineage>
</organism>
<dbReference type="Proteomes" id="UP001596303">
    <property type="component" value="Unassembled WGS sequence"/>
</dbReference>
<comment type="caution">
    <text evidence="2">The sequence shown here is derived from an EMBL/GenBank/DDBJ whole genome shotgun (WGS) entry which is preliminary data.</text>
</comment>
<reference evidence="3" key="1">
    <citation type="journal article" date="2019" name="Int. J. Syst. Evol. Microbiol.">
        <title>The Global Catalogue of Microorganisms (GCM) 10K type strain sequencing project: providing services to taxonomists for standard genome sequencing and annotation.</title>
        <authorList>
            <consortium name="The Broad Institute Genomics Platform"/>
            <consortium name="The Broad Institute Genome Sequencing Center for Infectious Disease"/>
            <person name="Wu L."/>
            <person name="Ma J."/>
        </authorList>
    </citation>
    <scope>NUCLEOTIDE SEQUENCE [LARGE SCALE GENOMIC DNA]</scope>
    <source>
        <strain evidence="3">CGMCC-1.15741</strain>
    </source>
</reference>
<feature type="transmembrane region" description="Helical" evidence="1">
    <location>
        <begin position="51"/>
        <end position="70"/>
    </location>
</feature>
<dbReference type="InterPro" id="IPR009325">
    <property type="entry name" value="DUF983"/>
</dbReference>
<evidence type="ECO:0000256" key="1">
    <source>
        <dbReference type="SAM" id="Phobius"/>
    </source>
</evidence>
<name>A0ABW1SBS1_9PROT</name>
<dbReference type="RefSeq" id="WP_377379710.1">
    <property type="nucleotide sequence ID" value="NZ_JBHSSW010000017.1"/>
</dbReference>
<gene>
    <name evidence="2" type="ORF">ACFQDM_13000</name>
</gene>
<protein>
    <submittedName>
        <fullName evidence="2">DUF983 domain-containing protein</fullName>
    </submittedName>
</protein>
<keyword evidence="1" id="KW-0812">Transmembrane</keyword>
<keyword evidence="1" id="KW-0472">Membrane</keyword>
<keyword evidence="1" id="KW-1133">Transmembrane helix</keyword>
<keyword evidence="3" id="KW-1185">Reference proteome</keyword>
<sequence length="121" mass="13258">MTKVSPISAGLQGRCPTCGQGRVWRGYLKFKPACEACGQDFTQADTADGPAFFVGFFVLIILAPFGFIIPMADQPIWWKILLMVILAIITIVVSLILLPIAKSLLMALQIANKAEQARFED</sequence>
<feature type="transmembrane region" description="Helical" evidence="1">
    <location>
        <begin position="76"/>
        <end position="98"/>
    </location>
</feature>
<dbReference type="EMBL" id="JBHSSW010000017">
    <property type="protein sequence ID" value="MFC6199005.1"/>
    <property type="molecule type" value="Genomic_DNA"/>
</dbReference>
<dbReference type="Pfam" id="PF06170">
    <property type="entry name" value="DUF983"/>
    <property type="match status" value="1"/>
</dbReference>
<proteinExistence type="predicted"/>
<evidence type="ECO:0000313" key="2">
    <source>
        <dbReference type="EMBL" id="MFC6199005.1"/>
    </source>
</evidence>